<dbReference type="AlphaFoldDB" id="A0A8H8UDP1"/>
<gene>
    <name evidence="1" type="ORF">LSUB1_G002336</name>
</gene>
<accession>A0A8H8UDP1</accession>
<feature type="non-terminal residue" evidence="1">
    <location>
        <position position="1"/>
    </location>
</feature>
<organism evidence="1 2">
    <name type="scientific">Lachnellula subtilissima</name>
    <dbReference type="NCBI Taxonomy" id="602034"/>
    <lineage>
        <taxon>Eukaryota</taxon>
        <taxon>Fungi</taxon>
        <taxon>Dikarya</taxon>
        <taxon>Ascomycota</taxon>
        <taxon>Pezizomycotina</taxon>
        <taxon>Leotiomycetes</taxon>
        <taxon>Helotiales</taxon>
        <taxon>Lachnaceae</taxon>
        <taxon>Lachnellula</taxon>
    </lineage>
</organism>
<dbReference type="OrthoDB" id="3445924at2759"/>
<dbReference type="Proteomes" id="UP000462212">
    <property type="component" value="Unassembled WGS sequence"/>
</dbReference>
<sequence>TQTTAYTSTFTSPNLCIDLAQPSMSSFARSIARTRLQAPQLRQFRQLGTETMVSTKTSDRAKPDWGYQAKRAGGTAMMQVCSCGCGCYVLALHCQACHGSGSVVDVRLLFPGR</sequence>
<keyword evidence="2" id="KW-1185">Reference proteome</keyword>
<protein>
    <submittedName>
        <fullName evidence="1">Uncharacterized protein</fullName>
    </submittedName>
</protein>
<comment type="caution">
    <text evidence="1">The sequence shown here is derived from an EMBL/GenBank/DDBJ whole genome shotgun (WGS) entry which is preliminary data.</text>
</comment>
<proteinExistence type="predicted"/>
<reference evidence="1 2" key="1">
    <citation type="submission" date="2018-05" db="EMBL/GenBank/DDBJ databases">
        <title>Genome sequencing and assembly of the regulated plant pathogen Lachnellula willkommii and related sister species for the development of diagnostic species identification markers.</title>
        <authorList>
            <person name="Giroux E."/>
            <person name="Bilodeau G."/>
        </authorList>
    </citation>
    <scope>NUCLEOTIDE SEQUENCE [LARGE SCALE GENOMIC DNA]</scope>
    <source>
        <strain evidence="1 2">CBS 197.66</strain>
    </source>
</reference>
<dbReference type="EMBL" id="QGMJ01000044">
    <property type="protein sequence ID" value="TVY44205.1"/>
    <property type="molecule type" value="Genomic_DNA"/>
</dbReference>
<name>A0A8H8UDP1_9HELO</name>
<evidence type="ECO:0000313" key="2">
    <source>
        <dbReference type="Proteomes" id="UP000462212"/>
    </source>
</evidence>
<evidence type="ECO:0000313" key="1">
    <source>
        <dbReference type="EMBL" id="TVY44205.1"/>
    </source>
</evidence>
<feature type="non-terminal residue" evidence="1">
    <location>
        <position position="113"/>
    </location>
</feature>